<dbReference type="InterPro" id="IPR000726">
    <property type="entry name" value="Glyco_hydro_19_cat"/>
</dbReference>
<dbReference type="Proteomes" id="UP000696485">
    <property type="component" value="Unassembled WGS sequence"/>
</dbReference>
<evidence type="ECO:0000313" key="2">
    <source>
        <dbReference type="EMBL" id="KAF9325344.1"/>
    </source>
</evidence>
<dbReference type="GO" id="GO:0004568">
    <property type="term" value="F:chitinase activity"/>
    <property type="evidence" value="ECO:0007669"/>
    <property type="project" value="InterPro"/>
</dbReference>
<dbReference type="Gene3D" id="1.10.530.10">
    <property type="match status" value="1"/>
</dbReference>
<dbReference type="GO" id="GO:0006032">
    <property type="term" value="P:chitin catabolic process"/>
    <property type="evidence" value="ECO:0007669"/>
    <property type="project" value="InterPro"/>
</dbReference>
<dbReference type="SUPFAM" id="SSF53955">
    <property type="entry name" value="Lysozyme-like"/>
    <property type="match status" value="1"/>
</dbReference>
<reference evidence="2" key="1">
    <citation type="journal article" date="2020" name="Fungal Divers.">
        <title>Resolving the Mortierellaceae phylogeny through synthesis of multi-gene phylogenetics and phylogenomics.</title>
        <authorList>
            <person name="Vandepol N."/>
            <person name="Liber J."/>
            <person name="Desiro A."/>
            <person name="Na H."/>
            <person name="Kennedy M."/>
            <person name="Barry K."/>
            <person name="Grigoriev I.V."/>
            <person name="Miller A.N."/>
            <person name="O'Donnell K."/>
            <person name="Stajich J.E."/>
            <person name="Bonito G."/>
        </authorList>
    </citation>
    <scope>NUCLEOTIDE SEQUENCE</scope>
    <source>
        <strain evidence="2">NVP1</strain>
    </source>
</reference>
<proteinExistence type="predicted"/>
<evidence type="ECO:0000313" key="3">
    <source>
        <dbReference type="Proteomes" id="UP000696485"/>
    </source>
</evidence>
<name>A0A9P5SEI5_9FUNG</name>
<dbReference type="AlphaFoldDB" id="A0A9P5SEI5"/>
<evidence type="ECO:0000259" key="1">
    <source>
        <dbReference type="Pfam" id="PF00182"/>
    </source>
</evidence>
<accession>A0A9P5SEI5</accession>
<comment type="caution">
    <text evidence="2">The sequence shown here is derived from an EMBL/GenBank/DDBJ whole genome shotgun (WGS) entry which is preliminary data.</text>
</comment>
<dbReference type="Pfam" id="PF00182">
    <property type="entry name" value="Glyco_hydro_19"/>
    <property type="match status" value="1"/>
</dbReference>
<organism evidence="2 3">
    <name type="scientific">Podila minutissima</name>
    <dbReference type="NCBI Taxonomy" id="64525"/>
    <lineage>
        <taxon>Eukaryota</taxon>
        <taxon>Fungi</taxon>
        <taxon>Fungi incertae sedis</taxon>
        <taxon>Mucoromycota</taxon>
        <taxon>Mortierellomycotina</taxon>
        <taxon>Mortierellomycetes</taxon>
        <taxon>Mortierellales</taxon>
        <taxon>Mortierellaceae</taxon>
        <taxon>Podila</taxon>
    </lineage>
</organism>
<sequence>MVYKQYAQDQLDNINGIIRFASNKDDLLGIHVGAAWDLNNRRLAYILATAEHESYFRPIEEIQGAKRSYKPYFGRGYVQLTHKENYAKYGKLLTLDLVNKPELALQEEVARVVLVHGMTYGWFTGKKLSDYIDKDHDDYVGARRIVNGQDKAQQIAKLAEFWEGFLFGNNTIGAHKAK</sequence>
<keyword evidence="3" id="KW-1185">Reference proteome</keyword>
<feature type="domain" description="Glycoside hydrolase family 19 catalytic" evidence="1">
    <location>
        <begin position="66"/>
        <end position="109"/>
    </location>
</feature>
<dbReference type="GO" id="GO:0016998">
    <property type="term" value="P:cell wall macromolecule catabolic process"/>
    <property type="evidence" value="ECO:0007669"/>
    <property type="project" value="InterPro"/>
</dbReference>
<dbReference type="EMBL" id="JAAAUY010000939">
    <property type="protein sequence ID" value="KAF9325344.1"/>
    <property type="molecule type" value="Genomic_DNA"/>
</dbReference>
<protein>
    <recommendedName>
        <fullName evidence="1">Glycoside hydrolase family 19 catalytic domain-containing protein</fullName>
    </recommendedName>
</protein>
<dbReference type="InterPro" id="IPR023346">
    <property type="entry name" value="Lysozyme-like_dom_sf"/>
</dbReference>
<gene>
    <name evidence="2" type="ORF">BG006_011164</name>
</gene>